<name>A0A6J5MCN2_9CAUD</name>
<dbReference type="EMBL" id="LR796421">
    <property type="protein sequence ID" value="CAB4143597.1"/>
    <property type="molecule type" value="Genomic_DNA"/>
</dbReference>
<proteinExistence type="predicted"/>
<reference evidence="1" key="1">
    <citation type="submission" date="2020-04" db="EMBL/GenBank/DDBJ databases">
        <authorList>
            <person name="Chiriac C."/>
            <person name="Salcher M."/>
            <person name="Ghai R."/>
            <person name="Kavagutti S V."/>
        </authorList>
    </citation>
    <scope>NUCLEOTIDE SEQUENCE</scope>
</reference>
<protein>
    <submittedName>
        <fullName evidence="1">Uncharacterized protein</fullName>
    </submittedName>
</protein>
<accession>A0A6J5MCN2</accession>
<gene>
    <name evidence="1" type="ORF">UFOVP450_177</name>
</gene>
<organism evidence="1">
    <name type="scientific">uncultured Caudovirales phage</name>
    <dbReference type="NCBI Taxonomy" id="2100421"/>
    <lineage>
        <taxon>Viruses</taxon>
        <taxon>Duplodnaviria</taxon>
        <taxon>Heunggongvirae</taxon>
        <taxon>Uroviricota</taxon>
        <taxon>Caudoviricetes</taxon>
        <taxon>Peduoviridae</taxon>
        <taxon>Maltschvirus</taxon>
        <taxon>Maltschvirus maltsch</taxon>
    </lineage>
</organism>
<sequence>MKGVEKSPALAILKNHFKPTTPLGRELVMYQTLVNESYKSEAKANMLINTVVGLRKKLKTEDLKKAKYELIREVKKHYDLMNFFNTKIQNYKLFASVYRLFEGVSVSRATELVDSRFTVMENITRTKKKAGQDKMANLISEYKKQDEDVRLLAYQLMVDKFNTKYAKLSAKQQNILKEYIYNVSNTESLREFVLKEAYSLKLELQKAAKHVSDKVIKIKLAEAIVLMKKYEKTKTIKEENVLSLLLYHELLKELKHATK</sequence>
<evidence type="ECO:0000313" key="1">
    <source>
        <dbReference type="EMBL" id="CAB4143597.1"/>
    </source>
</evidence>